<dbReference type="OMA" id="IETCHIQ"/>
<dbReference type="InterPro" id="IPR020845">
    <property type="entry name" value="AMP-binding_CS"/>
</dbReference>
<dbReference type="RefSeq" id="XP_001216396.1">
    <property type="nucleotide sequence ID" value="XM_001216396.1"/>
</dbReference>
<dbReference type="AlphaFoldDB" id="Q0CEV9"/>
<dbReference type="InterPro" id="IPR000873">
    <property type="entry name" value="AMP-dep_synth/lig_dom"/>
</dbReference>
<dbReference type="SUPFAM" id="SSF56801">
    <property type="entry name" value="Acetyl-CoA synthetase-like"/>
    <property type="match status" value="1"/>
</dbReference>
<dbReference type="InterPro" id="IPR042099">
    <property type="entry name" value="ANL_N_sf"/>
</dbReference>
<dbReference type="InterPro" id="IPR051414">
    <property type="entry name" value="Adenylate-forming_Reductase"/>
</dbReference>
<keyword evidence="2" id="KW-0597">Phosphoprotein</keyword>
<reference evidence="6" key="1">
    <citation type="submission" date="2005-09" db="EMBL/GenBank/DDBJ databases">
        <title>Annotation of the Aspergillus terreus NIH2624 genome.</title>
        <authorList>
            <person name="Birren B.W."/>
            <person name="Lander E.S."/>
            <person name="Galagan J.E."/>
            <person name="Nusbaum C."/>
            <person name="Devon K."/>
            <person name="Henn M."/>
            <person name="Ma L.-J."/>
            <person name="Jaffe D.B."/>
            <person name="Butler J."/>
            <person name="Alvarez P."/>
            <person name="Gnerre S."/>
            <person name="Grabherr M."/>
            <person name="Kleber M."/>
            <person name="Mauceli E.W."/>
            <person name="Brockman W."/>
            <person name="Rounsley S."/>
            <person name="Young S.K."/>
            <person name="LaButti K."/>
            <person name="Pushparaj V."/>
            <person name="DeCaprio D."/>
            <person name="Crawford M."/>
            <person name="Koehrsen M."/>
            <person name="Engels R."/>
            <person name="Montgomery P."/>
            <person name="Pearson M."/>
            <person name="Howarth C."/>
            <person name="Larson L."/>
            <person name="Luoma S."/>
            <person name="White J."/>
            <person name="Alvarado L."/>
            <person name="Kodira C.D."/>
            <person name="Zeng Q."/>
            <person name="Oleary S."/>
            <person name="Yandava C."/>
            <person name="Denning D.W."/>
            <person name="Nierman W.C."/>
            <person name="Milne T."/>
            <person name="Madden K."/>
        </authorList>
    </citation>
    <scope>NUCLEOTIDE SEQUENCE [LARGE SCALE GENOMIC DNA]</scope>
    <source>
        <strain evidence="6">NIH 2624 / FGSC A1156</strain>
    </source>
</reference>
<accession>Q0CEV9</accession>
<protein>
    <recommendedName>
        <fullName evidence="4">AMP-dependent synthetase/ligase domain-containing protein</fullName>
    </recommendedName>
</protein>
<evidence type="ECO:0000313" key="5">
    <source>
        <dbReference type="EMBL" id="EAU32037.1"/>
    </source>
</evidence>
<dbReference type="Gene3D" id="3.40.50.12780">
    <property type="entry name" value="N-terminal domain of ligase-like"/>
    <property type="match status" value="1"/>
</dbReference>
<evidence type="ECO:0000259" key="4">
    <source>
        <dbReference type="Pfam" id="PF00501"/>
    </source>
</evidence>
<dbReference type="Pfam" id="PF23562">
    <property type="entry name" value="AMP-binding_C_3"/>
    <property type="match status" value="1"/>
</dbReference>
<sequence>MDELMNETAVKRFPYLKTYAEGASDPVLILHTSGSTGFPKPVTWTNAHLVCMAFMKPSSPSETPGPTTQSERMRVFTSSAIYHVGGMLILSTAIYLNITAVLPPLHIPTLQITASELESWLSMANCDIATLFPSQLSLAQDSSSLLDEICKLKLVSYIGAPLPPRIAGLLRKRVHLVTEFGSTELVRVRGQPTDPEDHQYIHVKVSQTGIQWRETLPGRYEMVHVRATPGQAENELLQPQYIFMTYPDLQEYSSGDLFSKHPTKPDHWKYEGRTDDSVVLSIGQNVIPKAYEERLERHAAVRSATVLGNDRPCVCLLLELEPEKDRRDGTPGEMLDQEIWPAIQRASEGMRTYEQVQRSMIVLARPEKPIPRNFKGAVKRGEAWELYQTEIEACYARLSDSSASNTKSC</sequence>
<keyword evidence="3" id="KW-0812">Transmembrane</keyword>
<name>Q0CEV9_ASPTN</name>
<evidence type="ECO:0000256" key="1">
    <source>
        <dbReference type="ARBA" id="ARBA00022450"/>
    </source>
</evidence>
<evidence type="ECO:0000256" key="3">
    <source>
        <dbReference type="SAM" id="Phobius"/>
    </source>
</evidence>
<feature type="transmembrane region" description="Helical" evidence="3">
    <location>
        <begin position="80"/>
        <end position="102"/>
    </location>
</feature>
<dbReference type="OrthoDB" id="429813at2759"/>
<keyword evidence="3" id="KW-1133">Transmembrane helix</keyword>
<evidence type="ECO:0000313" key="6">
    <source>
        <dbReference type="Proteomes" id="UP000007963"/>
    </source>
</evidence>
<dbReference type="Proteomes" id="UP000007963">
    <property type="component" value="Unassembled WGS sequence"/>
</dbReference>
<dbReference type="VEuPathDB" id="FungiDB:ATEG_07775"/>
<keyword evidence="1" id="KW-0596">Phosphopantetheine</keyword>
<dbReference type="GeneID" id="4322767"/>
<gene>
    <name evidence="5" type="ORF">ATEG_07775</name>
</gene>
<organism evidence="5 6">
    <name type="scientific">Aspergillus terreus (strain NIH 2624 / FGSC A1156)</name>
    <dbReference type="NCBI Taxonomy" id="341663"/>
    <lineage>
        <taxon>Eukaryota</taxon>
        <taxon>Fungi</taxon>
        <taxon>Dikarya</taxon>
        <taxon>Ascomycota</taxon>
        <taxon>Pezizomycotina</taxon>
        <taxon>Eurotiomycetes</taxon>
        <taxon>Eurotiomycetidae</taxon>
        <taxon>Eurotiales</taxon>
        <taxon>Aspergillaceae</taxon>
        <taxon>Aspergillus</taxon>
        <taxon>Aspergillus subgen. Circumdati</taxon>
    </lineage>
</organism>
<dbReference type="PROSITE" id="PS00455">
    <property type="entry name" value="AMP_BINDING"/>
    <property type="match status" value="1"/>
</dbReference>
<dbReference type="HOGENOM" id="CLU_002220_3_1_1"/>
<proteinExistence type="predicted"/>
<dbReference type="STRING" id="341663.Q0CEV9"/>
<dbReference type="PANTHER" id="PTHR43439">
    <property type="entry name" value="PHENYLACETATE-COENZYME A LIGASE"/>
    <property type="match status" value="1"/>
</dbReference>
<evidence type="ECO:0000256" key="2">
    <source>
        <dbReference type="ARBA" id="ARBA00022553"/>
    </source>
</evidence>
<dbReference type="PANTHER" id="PTHR43439:SF2">
    <property type="entry name" value="ENZYME, PUTATIVE (JCVI)-RELATED"/>
    <property type="match status" value="1"/>
</dbReference>
<dbReference type="EMBL" id="CH476604">
    <property type="protein sequence ID" value="EAU32037.1"/>
    <property type="molecule type" value="Genomic_DNA"/>
</dbReference>
<feature type="domain" description="AMP-dependent synthetase/ligase" evidence="4">
    <location>
        <begin position="21"/>
        <end position="188"/>
    </location>
</feature>
<keyword evidence="3" id="KW-0472">Membrane</keyword>
<dbReference type="Pfam" id="PF00501">
    <property type="entry name" value="AMP-binding"/>
    <property type="match status" value="1"/>
</dbReference>